<evidence type="ECO:0000313" key="4">
    <source>
        <dbReference type="Proteomes" id="UP000268623"/>
    </source>
</evidence>
<keyword evidence="1" id="KW-0732">Signal</keyword>
<feature type="domain" description="AsmA" evidence="2">
    <location>
        <begin position="330"/>
        <end position="515"/>
    </location>
</feature>
<gene>
    <name evidence="3" type="ORF">D1O30_07265</name>
</gene>
<keyword evidence="4" id="KW-1185">Reference proteome</keyword>
<sequence length="608" mass="62959">MAAGAAMAAIAAVVAPWLFSPGALMDAVADQLQGSSGLYVAARGRTSFSLFPRPSIAVEGVAFADHNGALLIESSELRGDVDVLPLIAGRLRVASVKLVRPRAHIDLDRKPAGAPGAAARAAAAKPATLEAAAADNVRFGAVSIVDGDARITYRSRVYALERINANFEWRRIGEAAALTGAFDFNGERLEAILWVARPGALLRGEPSVVTTRLDGKSLRAEAQGVGQLGANARFEGRAAASAPSAQQTLQLFGVAAPLPGPFADAQFSAQATLAPGEAHFKGARLFVDGNEFHGDIDLQKEDGRPTLTAALQSEFLSLRPFLADAPPLVAANGQWSDQPFNLPDLSGADVDLHLTVGHARLGRLKVEDAAIEVTLRDGAAEFAITQARAYRGGLKFRASIAPSPDGLALRADAQTTAVDAGPLLWDAYGKPVLAGALNATLAVDGVGDRMATLMQSLNGRASVALVDGEISGVDLGKALRRLETRPLSSAVDIRSGRSALDAASATVKIENGVADIAEGVARGPGFTLAFGGSANLPERNLAVRAVAREADSAGQTANSAQSIALDLAGRWDELALGLDAQAFIRRSDAAAPLLPRLDPPPQDGPAAQ</sequence>
<reference evidence="3 4" key="1">
    <citation type="submission" date="2018-08" db="EMBL/GenBank/DDBJ databases">
        <title>Genome sequence of Methylocystis hirsuta CSC1, a methanotroph able to accumulate PHAs.</title>
        <authorList>
            <person name="Bordel S."/>
            <person name="Rodriguez E."/>
            <person name="Gancedo J."/>
            <person name="Munoz R."/>
        </authorList>
    </citation>
    <scope>NUCLEOTIDE SEQUENCE [LARGE SCALE GENOMIC DNA]</scope>
    <source>
        <strain evidence="3 4">CSC1</strain>
    </source>
</reference>
<dbReference type="PANTHER" id="PTHR30441:SF4">
    <property type="entry name" value="PROTEIN ASMA"/>
    <property type="match status" value="1"/>
</dbReference>
<evidence type="ECO:0000313" key="3">
    <source>
        <dbReference type="EMBL" id="RNJ51617.1"/>
    </source>
</evidence>
<dbReference type="InterPro" id="IPR007844">
    <property type="entry name" value="AsmA"/>
</dbReference>
<dbReference type="Pfam" id="PF05170">
    <property type="entry name" value="AsmA"/>
    <property type="match status" value="1"/>
</dbReference>
<comment type="caution">
    <text evidence="3">The sequence shown here is derived from an EMBL/GenBank/DDBJ whole genome shotgun (WGS) entry which is preliminary data.</text>
</comment>
<dbReference type="Proteomes" id="UP000268623">
    <property type="component" value="Unassembled WGS sequence"/>
</dbReference>
<feature type="signal peptide" evidence="1">
    <location>
        <begin position="1"/>
        <end position="25"/>
    </location>
</feature>
<dbReference type="AlphaFoldDB" id="A0A3M9XTL3"/>
<dbReference type="GO" id="GO:0090313">
    <property type="term" value="P:regulation of protein targeting to membrane"/>
    <property type="evidence" value="ECO:0007669"/>
    <property type="project" value="TreeGrafter"/>
</dbReference>
<protein>
    <submittedName>
        <fullName evidence="3">AsmA family protein</fullName>
    </submittedName>
</protein>
<accession>A0A3M9XTL3</accession>
<name>A0A3M9XTL3_9HYPH</name>
<dbReference type="OrthoDB" id="5439561at2"/>
<dbReference type="PANTHER" id="PTHR30441">
    <property type="entry name" value="DUF748 DOMAIN-CONTAINING PROTEIN"/>
    <property type="match status" value="1"/>
</dbReference>
<evidence type="ECO:0000259" key="2">
    <source>
        <dbReference type="Pfam" id="PF05170"/>
    </source>
</evidence>
<proteinExistence type="predicted"/>
<dbReference type="GO" id="GO:0005886">
    <property type="term" value="C:plasma membrane"/>
    <property type="evidence" value="ECO:0007669"/>
    <property type="project" value="TreeGrafter"/>
</dbReference>
<dbReference type="InterPro" id="IPR052894">
    <property type="entry name" value="AsmA-related"/>
</dbReference>
<organism evidence="3 4">
    <name type="scientific">Methylocystis hirsuta</name>
    <dbReference type="NCBI Taxonomy" id="369798"/>
    <lineage>
        <taxon>Bacteria</taxon>
        <taxon>Pseudomonadati</taxon>
        <taxon>Pseudomonadota</taxon>
        <taxon>Alphaproteobacteria</taxon>
        <taxon>Hyphomicrobiales</taxon>
        <taxon>Methylocystaceae</taxon>
        <taxon>Methylocystis</taxon>
    </lineage>
</organism>
<evidence type="ECO:0000256" key="1">
    <source>
        <dbReference type="SAM" id="SignalP"/>
    </source>
</evidence>
<dbReference type="EMBL" id="QWDD01000001">
    <property type="protein sequence ID" value="RNJ51617.1"/>
    <property type="molecule type" value="Genomic_DNA"/>
</dbReference>
<feature type="chain" id="PRO_5018072381" evidence="1">
    <location>
        <begin position="26"/>
        <end position="608"/>
    </location>
</feature>